<dbReference type="InterPro" id="IPR036388">
    <property type="entry name" value="WH-like_DNA-bd_sf"/>
</dbReference>
<dbReference type="Pfam" id="PF00196">
    <property type="entry name" value="GerE"/>
    <property type="match status" value="1"/>
</dbReference>
<dbReference type="PRINTS" id="PR00038">
    <property type="entry name" value="HTHLUXR"/>
</dbReference>
<evidence type="ECO:0000313" key="6">
    <source>
        <dbReference type="Proteomes" id="UP001342631"/>
    </source>
</evidence>
<reference evidence="5 6" key="1">
    <citation type="journal article" date="2024" name="Arch. Microbiol.">
        <title>Corallococcus caeni sp. nov., a novel myxobacterium isolated from activated sludge.</title>
        <authorList>
            <person name="Tomita S."/>
            <person name="Nakai R."/>
            <person name="Kuroda K."/>
            <person name="Kurashita H."/>
            <person name="Hatamoto M."/>
            <person name="Yamaguchi T."/>
            <person name="Narihiro T."/>
        </authorList>
    </citation>
    <scope>NUCLEOTIDE SEQUENCE [LARGE SCALE GENOMIC DNA]</scope>
    <source>
        <strain evidence="5 6">NO1</strain>
    </source>
</reference>
<dbReference type="PROSITE" id="PS50043">
    <property type="entry name" value="HTH_LUXR_2"/>
    <property type="match status" value="1"/>
</dbReference>
<protein>
    <recommendedName>
        <fullName evidence="4">HTH luxR-type domain-containing protein</fullName>
    </recommendedName>
</protein>
<dbReference type="SUPFAM" id="SSF46894">
    <property type="entry name" value="C-terminal effector domain of the bipartite response regulators"/>
    <property type="match status" value="1"/>
</dbReference>
<accession>A0ABQ6QJ12</accession>
<keyword evidence="2" id="KW-0238">DNA-binding</keyword>
<dbReference type="EMBL" id="BTTX01000001">
    <property type="protein sequence ID" value="GMU03978.1"/>
    <property type="molecule type" value="Genomic_DNA"/>
</dbReference>
<evidence type="ECO:0000256" key="1">
    <source>
        <dbReference type="ARBA" id="ARBA00023015"/>
    </source>
</evidence>
<evidence type="ECO:0000313" key="5">
    <source>
        <dbReference type="EMBL" id="GMU03978.1"/>
    </source>
</evidence>
<dbReference type="CDD" id="cd06170">
    <property type="entry name" value="LuxR_C_like"/>
    <property type="match status" value="1"/>
</dbReference>
<dbReference type="InterPro" id="IPR016032">
    <property type="entry name" value="Sig_transdc_resp-reg_C-effctor"/>
</dbReference>
<comment type="caution">
    <text evidence="5">The sequence shown here is derived from an EMBL/GenBank/DDBJ whole genome shotgun (WGS) entry which is preliminary data.</text>
</comment>
<dbReference type="InterPro" id="IPR000792">
    <property type="entry name" value="Tscrpt_reg_LuxR_C"/>
</dbReference>
<sequence length="366" mass="41322">MGIGNGSVPMGKARKFLSREQALISELKEALGEARTLEDVYEALSQALLTLCEADHLAVGCANPDGTAGLQWKTNTVQPLLKNYADWVQDDFVFQSTLVHPNQVLSDVQMLRGKPLSETESFRRSQGAGLKLKRVLASLLFTEEKELKGGIAMYRESAQPFSLRAQWFLQQIIPYITRTVARLQEFYALRFERDLLKAIAMGSSPVLVLNSLGRKVADTGPAIPLLERWFAPHELSDGVPREWMERVMALSRFDVAVDPRLESLTLERGAERMDVTFSQSSVIWGGRKLWQVRMHERAHWLRPDWKAKLTAQELRVADCLHEGLANKEIAPRVGCSVETVKVHIKSIFEKTRTHSRAEFVAKGRRS</sequence>
<evidence type="ECO:0000256" key="3">
    <source>
        <dbReference type="ARBA" id="ARBA00023163"/>
    </source>
</evidence>
<dbReference type="PROSITE" id="PS00622">
    <property type="entry name" value="HTH_LUXR_1"/>
    <property type="match status" value="1"/>
</dbReference>
<dbReference type="PANTHER" id="PTHR44688">
    <property type="entry name" value="DNA-BINDING TRANSCRIPTIONAL ACTIVATOR DEVR_DOSR"/>
    <property type="match status" value="1"/>
</dbReference>
<feature type="domain" description="HTH luxR-type" evidence="4">
    <location>
        <begin position="302"/>
        <end position="366"/>
    </location>
</feature>
<keyword evidence="3" id="KW-0804">Transcription</keyword>
<dbReference type="PANTHER" id="PTHR44688:SF16">
    <property type="entry name" value="DNA-BINDING TRANSCRIPTIONAL ACTIVATOR DEVR_DOSR"/>
    <property type="match status" value="1"/>
</dbReference>
<keyword evidence="6" id="KW-1185">Reference proteome</keyword>
<name>A0ABQ6QJ12_9BACT</name>
<dbReference type="Gene3D" id="1.10.10.10">
    <property type="entry name" value="Winged helix-like DNA-binding domain superfamily/Winged helix DNA-binding domain"/>
    <property type="match status" value="1"/>
</dbReference>
<proteinExistence type="predicted"/>
<gene>
    <name evidence="5" type="ORF">ASNO1_02300</name>
</gene>
<dbReference type="Proteomes" id="UP001342631">
    <property type="component" value="Unassembled WGS sequence"/>
</dbReference>
<organism evidence="5 6">
    <name type="scientific">Corallococcus caeni</name>
    <dbReference type="NCBI Taxonomy" id="3082388"/>
    <lineage>
        <taxon>Bacteria</taxon>
        <taxon>Pseudomonadati</taxon>
        <taxon>Myxococcota</taxon>
        <taxon>Myxococcia</taxon>
        <taxon>Myxococcales</taxon>
        <taxon>Cystobacterineae</taxon>
        <taxon>Myxococcaceae</taxon>
        <taxon>Corallococcus</taxon>
    </lineage>
</organism>
<dbReference type="SMART" id="SM00421">
    <property type="entry name" value="HTH_LUXR"/>
    <property type="match status" value="1"/>
</dbReference>
<keyword evidence="1" id="KW-0805">Transcription regulation</keyword>
<evidence type="ECO:0000259" key="4">
    <source>
        <dbReference type="PROSITE" id="PS50043"/>
    </source>
</evidence>
<evidence type="ECO:0000256" key="2">
    <source>
        <dbReference type="ARBA" id="ARBA00023125"/>
    </source>
</evidence>